<protein>
    <submittedName>
        <fullName evidence="3">Uncharacterized protein</fullName>
    </submittedName>
</protein>
<gene>
    <name evidence="3" type="ORF">I313_00698</name>
</gene>
<dbReference type="EMBL" id="KN847896">
    <property type="protein sequence ID" value="KIR43852.1"/>
    <property type="molecule type" value="Genomic_DNA"/>
</dbReference>
<feature type="compositionally biased region" description="Polar residues" evidence="1">
    <location>
        <begin position="121"/>
        <end position="139"/>
    </location>
</feature>
<sequence length="606" mass="67326">MPQRDSYSWYPPKSALSLSPSYPRPRSGTSDFDNEDRPFQYSTAGPPTVYSELETVWSQPSHMRPRTAGSPAPPLPLPVRSKNDVISPESPLDGIEDDEDDKEDDVDDLYHRSDWEEEPKTSATGWSRSSWAGPTTGGTHLTHFSKLGGIMEDEEEWIPPVPARTPNQLMPQRVSAPPESVRYREVEYAVDQGEVMDSPGEMTPSVYRDRNRNSMSSMIGTRMDNEDEALRNLSMAQSQSTLPSILDLDHLVKKPAASPAVKDQQHIFNSYQNQPHFQSRDPFADSPNDDASQDDQGLTRHRSPYAAQTTPHLTKTYNRGHGPGLGSSPKLLTPEAHQKLGRMSVATARYTLPPQRNPGKVLRLPFHNSRWSKGDHDNSLPPLLSLSAPRHFYLTYRVFILPLLTLTCALILTMCHTTASSALSGFVKIGNGVFQGAQGGGETGTGDGAALGVWGWCVLGVDDPECETYNTGDFKNESGSFTIPGTATLSNLSSLLIALTTLTWLLASFQIVTAFLHFYLFFALSFPLSHLVSFPATRQPREEVDMRVKCERPPYEECLWVWWAWWGHRRAPVGWILGLLVGGLSLATVRTISFCRGRVADRVSLE</sequence>
<dbReference type="OrthoDB" id="2574869at2759"/>
<evidence type="ECO:0000313" key="3">
    <source>
        <dbReference type="EMBL" id="KIR43852.1"/>
    </source>
</evidence>
<evidence type="ECO:0000256" key="1">
    <source>
        <dbReference type="SAM" id="MobiDB-lite"/>
    </source>
</evidence>
<evidence type="ECO:0000256" key="2">
    <source>
        <dbReference type="SAM" id="Phobius"/>
    </source>
</evidence>
<keyword evidence="2" id="KW-1133">Transmembrane helix</keyword>
<feature type="region of interest" description="Disordered" evidence="1">
    <location>
        <begin position="1"/>
        <end position="146"/>
    </location>
</feature>
<accession>A0A0D0TCH5</accession>
<evidence type="ECO:0000313" key="4">
    <source>
        <dbReference type="Proteomes" id="UP000053392"/>
    </source>
</evidence>
<dbReference type="Proteomes" id="UP000053392">
    <property type="component" value="Unassembled WGS sequence"/>
</dbReference>
<proteinExistence type="predicted"/>
<feature type="compositionally biased region" description="Polar residues" evidence="1">
    <location>
        <begin position="306"/>
        <end position="317"/>
    </location>
</feature>
<keyword evidence="2" id="KW-0812">Transmembrane</keyword>
<feature type="compositionally biased region" description="Low complexity" evidence="1">
    <location>
        <begin position="14"/>
        <end position="27"/>
    </location>
</feature>
<feature type="compositionally biased region" description="Basic and acidic residues" evidence="1">
    <location>
        <begin position="108"/>
        <end position="120"/>
    </location>
</feature>
<organism evidence="3 4">
    <name type="scientific">Cryptococcus deuterogattii Ram5</name>
    <dbReference type="NCBI Taxonomy" id="1296110"/>
    <lineage>
        <taxon>Eukaryota</taxon>
        <taxon>Fungi</taxon>
        <taxon>Dikarya</taxon>
        <taxon>Basidiomycota</taxon>
        <taxon>Agaricomycotina</taxon>
        <taxon>Tremellomycetes</taxon>
        <taxon>Tremellales</taxon>
        <taxon>Cryptococcaceae</taxon>
        <taxon>Cryptococcus</taxon>
        <taxon>Cryptococcus gattii species complex</taxon>
    </lineage>
</organism>
<reference evidence="3 4" key="1">
    <citation type="submission" date="2015-01" db="EMBL/GenBank/DDBJ databases">
        <title>The Genome Sequence of Cryptococcus gattii Ram5.</title>
        <authorList>
            <consortium name="The Broad Institute Genomics Platform"/>
            <person name="Cuomo C."/>
            <person name="Litvintseva A."/>
            <person name="Chen Y."/>
            <person name="Heitman J."/>
            <person name="Sun S."/>
            <person name="Springer D."/>
            <person name="Dromer F."/>
            <person name="Young S."/>
            <person name="Zeng Q."/>
            <person name="Gargeya S."/>
            <person name="Abouelleil A."/>
            <person name="Alvarado L."/>
            <person name="Chapman S.B."/>
            <person name="Gainer-Dewar J."/>
            <person name="Goldberg J."/>
            <person name="Griggs A."/>
            <person name="Gujja S."/>
            <person name="Hansen M."/>
            <person name="Howarth C."/>
            <person name="Imamovic A."/>
            <person name="Larimer J."/>
            <person name="Murphy C."/>
            <person name="Naylor J."/>
            <person name="Pearson M."/>
            <person name="Priest M."/>
            <person name="Roberts A."/>
            <person name="Saif S."/>
            <person name="Shea T."/>
            <person name="Sykes S."/>
            <person name="Wortman J."/>
            <person name="Nusbaum C."/>
            <person name="Birren B."/>
        </authorList>
    </citation>
    <scope>NUCLEOTIDE SEQUENCE [LARGE SCALE GENOMIC DNA]</scope>
    <source>
        <strain evidence="3 4">Ram5</strain>
    </source>
</reference>
<dbReference type="AlphaFoldDB" id="A0A0D0TCH5"/>
<feature type="transmembrane region" description="Helical" evidence="2">
    <location>
        <begin position="394"/>
        <end position="415"/>
    </location>
</feature>
<name>A0A0D0TCH5_9TREE</name>
<feature type="compositionally biased region" description="Acidic residues" evidence="1">
    <location>
        <begin position="94"/>
        <end position="107"/>
    </location>
</feature>
<dbReference type="HOGENOM" id="CLU_456351_0_0_1"/>
<keyword evidence="2" id="KW-0472">Membrane</keyword>
<feature type="transmembrane region" description="Helical" evidence="2">
    <location>
        <begin position="495"/>
        <end position="522"/>
    </location>
</feature>
<keyword evidence="4" id="KW-1185">Reference proteome</keyword>
<feature type="transmembrane region" description="Helical" evidence="2">
    <location>
        <begin position="573"/>
        <end position="592"/>
    </location>
</feature>
<feature type="region of interest" description="Disordered" evidence="1">
    <location>
        <begin position="274"/>
        <end position="332"/>
    </location>
</feature>